<accession>A0ABS4GXN2</accession>
<evidence type="ECO:0000256" key="1">
    <source>
        <dbReference type="SAM" id="Phobius"/>
    </source>
</evidence>
<keyword evidence="1" id="KW-0812">Transmembrane</keyword>
<gene>
    <name evidence="2" type="ORF">J2Z37_005039</name>
</gene>
<evidence type="ECO:0000313" key="2">
    <source>
        <dbReference type="EMBL" id="MBP1935019.1"/>
    </source>
</evidence>
<keyword evidence="1" id="KW-0472">Membrane</keyword>
<name>A0ABS4GXN2_9BACL</name>
<keyword evidence="1" id="KW-1133">Transmembrane helix</keyword>
<protein>
    <submittedName>
        <fullName evidence="2">Uncharacterized protein</fullName>
    </submittedName>
</protein>
<proteinExistence type="predicted"/>
<sequence length="52" mass="5971">MLITIISFLLVMFAFLIGAFVEQESWKREIKYKFATCYGVTTLLLFLFSLGG</sequence>
<evidence type="ECO:0000313" key="3">
    <source>
        <dbReference type="Proteomes" id="UP001519343"/>
    </source>
</evidence>
<keyword evidence="3" id="KW-1185">Reference proteome</keyword>
<dbReference type="Proteomes" id="UP001519343">
    <property type="component" value="Unassembled WGS sequence"/>
</dbReference>
<dbReference type="EMBL" id="JAGGKT010000036">
    <property type="protein sequence ID" value="MBP1935019.1"/>
    <property type="molecule type" value="Genomic_DNA"/>
</dbReference>
<feature type="transmembrane region" description="Helical" evidence="1">
    <location>
        <begin position="34"/>
        <end position="51"/>
    </location>
</feature>
<reference evidence="2 3" key="1">
    <citation type="submission" date="2021-03" db="EMBL/GenBank/DDBJ databases">
        <title>Genomic Encyclopedia of Type Strains, Phase IV (KMG-IV): sequencing the most valuable type-strain genomes for metagenomic binning, comparative biology and taxonomic classification.</title>
        <authorList>
            <person name="Goeker M."/>
        </authorList>
    </citation>
    <scope>NUCLEOTIDE SEQUENCE [LARGE SCALE GENOMIC DNA]</scope>
    <source>
        <strain evidence="2 3">DSM 24738</strain>
    </source>
</reference>
<comment type="caution">
    <text evidence="2">The sequence shown here is derived from an EMBL/GenBank/DDBJ whole genome shotgun (WGS) entry which is preliminary data.</text>
</comment>
<feature type="transmembrane region" description="Helical" evidence="1">
    <location>
        <begin position="6"/>
        <end position="22"/>
    </location>
</feature>
<organism evidence="2 3">
    <name type="scientific">Ammoniphilus resinae</name>
    <dbReference type="NCBI Taxonomy" id="861532"/>
    <lineage>
        <taxon>Bacteria</taxon>
        <taxon>Bacillati</taxon>
        <taxon>Bacillota</taxon>
        <taxon>Bacilli</taxon>
        <taxon>Bacillales</taxon>
        <taxon>Paenibacillaceae</taxon>
        <taxon>Aneurinibacillus group</taxon>
        <taxon>Ammoniphilus</taxon>
    </lineage>
</organism>